<feature type="chain" id="PRO_5011723718" evidence="1">
    <location>
        <begin position="24"/>
        <end position="292"/>
    </location>
</feature>
<name>A0A1G6A8C6_9HYPH</name>
<dbReference type="RefSeq" id="WP_175478240.1">
    <property type="nucleotide sequence ID" value="NZ_FMXQ01000001.1"/>
</dbReference>
<protein>
    <submittedName>
        <fullName evidence="3">LysM domain-containing protein</fullName>
    </submittedName>
</protein>
<organism evidence="3 4">
    <name type="scientific">Bauldia litoralis</name>
    <dbReference type="NCBI Taxonomy" id="665467"/>
    <lineage>
        <taxon>Bacteria</taxon>
        <taxon>Pseudomonadati</taxon>
        <taxon>Pseudomonadota</taxon>
        <taxon>Alphaproteobacteria</taxon>
        <taxon>Hyphomicrobiales</taxon>
        <taxon>Kaistiaceae</taxon>
        <taxon>Bauldia</taxon>
    </lineage>
</organism>
<sequence length="292" mass="30886">MHSALRFVFLLIASLFIAGTAPAGLFAPGGSEARAETPAPVIGTVYVFRPMGGRLASPEMDNLAAKIRARGLEADVYNYTNWLRPAKDAIARYRAEEWKSPIIVIGHSAGGDSAIRFALWLKRSGVPVNLIVTLDPTRIAGKVPANVERFVNIYSSVNTLGGGDPEPARDYRGHFASVDLKDFSVMHRYLPGIAGLQETVVEKIAAVAERPAAVDGPAIQIAYAIPRGEAIVLWDGGVPVAAAAGDTPASVAAQFGVPAWAIAAINEVDPARPLPAGKRLTVPHHFEADAGQ</sequence>
<dbReference type="AlphaFoldDB" id="A0A1G6A8C6"/>
<keyword evidence="1" id="KW-0732">Signal</keyword>
<reference evidence="3 4" key="1">
    <citation type="submission" date="2016-10" db="EMBL/GenBank/DDBJ databases">
        <authorList>
            <person name="de Groot N.N."/>
        </authorList>
    </citation>
    <scope>NUCLEOTIDE SEQUENCE [LARGE SCALE GENOMIC DNA]</scope>
    <source>
        <strain evidence="3 4">ATCC 35022</strain>
    </source>
</reference>
<feature type="domain" description="LysM" evidence="2">
    <location>
        <begin position="244"/>
        <end position="283"/>
    </location>
</feature>
<dbReference type="Gene3D" id="3.10.350.10">
    <property type="entry name" value="LysM domain"/>
    <property type="match status" value="1"/>
</dbReference>
<evidence type="ECO:0000313" key="3">
    <source>
        <dbReference type="EMBL" id="SDB04672.1"/>
    </source>
</evidence>
<dbReference type="InterPro" id="IPR036779">
    <property type="entry name" value="LysM_dom_sf"/>
</dbReference>
<evidence type="ECO:0000256" key="1">
    <source>
        <dbReference type="SAM" id="SignalP"/>
    </source>
</evidence>
<keyword evidence="4" id="KW-1185">Reference proteome</keyword>
<dbReference type="Gene3D" id="3.40.50.1820">
    <property type="entry name" value="alpha/beta hydrolase"/>
    <property type="match status" value="1"/>
</dbReference>
<proteinExistence type="predicted"/>
<dbReference type="Pfam" id="PF01476">
    <property type="entry name" value="LysM"/>
    <property type="match status" value="1"/>
</dbReference>
<dbReference type="Proteomes" id="UP000199071">
    <property type="component" value="Unassembled WGS sequence"/>
</dbReference>
<accession>A0A1G6A8C6</accession>
<evidence type="ECO:0000259" key="2">
    <source>
        <dbReference type="Pfam" id="PF01476"/>
    </source>
</evidence>
<dbReference type="EMBL" id="FMXQ01000001">
    <property type="protein sequence ID" value="SDB04672.1"/>
    <property type="molecule type" value="Genomic_DNA"/>
</dbReference>
<evidence type="ECO:0000313" key="4">
    <source>
        <dbReference type="Proteomes" id="UP000199071"/>
    </source>
</evidence>
<dbReference type="SUPFAM" id="SSF53474">
    <property type="entry name" value="alpha/beta-Hydrolases"/>
    <property type="match status" value="1"/>
</dbReference>
<feature type="signal peptide" evidence="1">
    <location>
        <begin position="1"/>
        <end position="23"/>
    </location>
</feature>
<dbReference type="InterPro" id="IPR018392">
    <property type="entry name" value="LysM"/>
</dbReference>
<gene>
    <name evidence="3" type="ORF">SAMN02982931_00295</name>
</gene>
<dbReference type="InterPro" id="IPR029058">
    <property type="entry name" value="AB_hydrolase_fold"/>
</dbReference>
<dbReference type="STRING" id="665467.SAMN02982931_00295"/>